<feature type="domain" description="PucR C-terminal helix-turn-helix" evidence="3">
    <location>
        <begin position="464"/>
        <end position="520"/>
    </location>
</feature>
<protein>
    <submittedName>
        <fullName evidence="5">Purine catabolism regulatory protein</fullName>
    </submittedName>
</protein>
<dbReference type="RefSeq" id="WP_284723879.1">
    <property type="nucleotide sequence ID" value="NZ_FXTU01000001.1"/>
</dbReference>
<dbReference type="Proteomes" id="UP001157946">
    <property type="component" value="Unassembled WGS sequence"/>
</dbReference>
<dbReference type="AlphaFoldDB" id="A0AA45WJE2"/>
<evidence type="ECO:0000259" key="3">
    <source>
        <dbReference type="Pfam" id="PF13556"/>
    </source>
</evidence>
<dbReference type="Gene3D" id="1.10.10.2840">
    <property type="entry name" value="PucR C-terminal helix-turn-helix domain"/>
    <property type="match status" value="1"/>
</dbReference>
<accession>A0AA45WJE2</accession>
<comment type="similarity">
    <text evidence="1">Belongs to the CdaR family.</text>
</comment>
<dbReference type="InterPro" id="IPR051448">
    <property type="entry name" value="CdaR-like_regulators"/>
</dbReference>
<sequence length="535" mass="61878">MNILDTFTVAEMLKRPLFQKAKVIAGQGGLNRAVRWVHVLEILDGSSYVKGGELVLMTGVGLGEEKELKLDYVRELVESKVAALSIEMVHQFVVIPEAVKRFADERQFPIIIFEEPVSFVEITQDIHTWLIARHQDQLLSLERISTQFLQLTLQPQGLRKILQLLHKETGFVVWIEDYLGKTFIYPETETPLKKNTLRRPITVLEVNIGELYIKTTRKLTEYLNLIIDRVMIAIAQEYLRQFLSEEWELEEGKRWMVDLVGGKRGEVPSSLLGVFEKRKNCVLCALSQDEWTFADESGLGRVFLVQLIRMMQHVFEQKGIKVWVAPVENRLAIILAEQQTFAADPFIARVDKGFDMLFAQFRRLHPRLTTRWKVGVSHRLDHLDRMAKAWEEACLALSMDEVPQDDLQGDEEGSAVMGTHTLIHYEKLRAWQLFLHMDTAAVQSFVDLHLGPLLQYDARNKTNLVRTLEVYFQTGLQKQQTAKSLFIHRQTLYYRLEQIAAMLGDDWEAPARRLALETAVSGYRFLSARQKKRDW</sequence>
<dbReference type="EMBL" id="FXTU01000001">
    <property type="protein sequence ID" value="SMP03028.1"/>
    <property type="molecule type" value="Genomic_DNA"/>
</dbReference>
<dbReference type="PANTHER" id="PTHR33744:SF7">
    <property type="entry name" value="PUCR FAMILY TRANSCRIPTIONAL REGULATOR"/>
    <property type="match status" value="1"/>
</dbReference>
<dbReference type="Pfam" id="PF17853">
    <property type="entry name" value="GGDEF_2"/>
    <property type="match status" value="1"/>
</dbReference>
<name>A0AA45WJE2_9BACL</name>
<feature type="domain" description="CdaR GGDEF-like" evidence="4">
    <location>
        <begin position="298"/>
        <end position="399"/>
    </location>
</feature>
<dbReference type="InterPro" id="IPR042070">
    <property type="entry name" value="PucR_C-HTH_sf"/>
</dbReference>
<evidence type="ECO:0000256" key="1">
    <source>
        <dbReference type="ARBA" id="ARBA00006754"/>
    </source>
</evidence>
<evidence type="ECO:0000259" key="4">
    <source>
        <dbReference type="Pfam" id="PF17853"/>
    </source>
</evidence>
<dbReference type="InterPro" id="IPR025736">
    <property type="entry name" value="PucR_C-HTH_dom"/>
</dbReference>
<feature type="domain" description="Purine catabolism PurC-like" evidence="2">
    <location>
        <begin position="11"/>
        <end position="129"/>
    </location>
</feature>
<dbReference type="InterPro" id="IPR012914">
    <property type="entry name" value="PucR_dom"/>
</dbReference>
<gene>
    <name evidence="5" type="ORF">SAMN06265361_101401</name>
</gene>
<reference evidence="5" key="1">
    <citation type="submission" date="2017-05" db="EMBL/GenBank/DDBJ databases">
        <authorList>
            <person name="Varghese N."/>
            <person name="Submissions S."/>
        </authorList>
    </citation>
    <scope>NUCLEOTIDE SEQUENCE</scope>
    <source>
        <strain evidence="5">DSM 45262</strain>
    </source>
</reference>
<dbReference type="InterPro" id="IPR041522">
    <property type="entry name" value="CdaR_GGDEF"/>
</dbReference>
<evidence type="ECO:0000313" key="5">
    <source>
        <dbReference type="EMBL" id="SMP03028.1"/>
    </source>
</evidence>
<evidence type="ECO:0000313" key="6">
    <source>
        <dbReference type="Proteomes" id="UP001157946"/>
    </source>
</evidence>
<dbReference type="PANTHER" id="PTHR33744">
    <property type="entry name" value="CARBOHYDRATE DIACID REGULATOR"/>
    <property type="match status" value="1"/>
</dbReference>
<comment type="caution">
    <text evidence="5">The sequence shown here is derived from an EMBL/GenBank/DDBJ whole genome shotgun (WGS) entry which is preliminary data.</text>
</comment>
<evidence type="ECO:0000259" key="2">
    <source>
        <dbReference type="Pfam" id="PF07905"/>
    </source>
</evidence>
<organism evidence="5 6">
    <name type="scientific">Laceyella tengchongensis</name>
    <dbReference type="NCBI Taxonomy" id="574699"/>
    <lineage>
        <taxon>Bacteria</taxon>
        <taxon>Bacillati</taxon>
        <taxon>Bacillota</taxon>
        <taxon>Bacilli</taxon>
        <taxon>Bacillales</taxon>
        <taxon>Thermoactinomycetaceae</taxon>
        <taxon>Laceyella</taxon>
    </lineage>
</organism>
<dbReference type="Pfam" id="PF07905">
    <property type="entry name" value="PucR"/>
    <property type="match status" value="1"/>
</dbReference>
<keyword evidence="6" id="KW-1185">Reference proteome</keyword>
<dbReference type="Pfam" id="PF13556">
    <property type="entry name" value="HTH_30"/>
    <property type="match status" value="1"/>
</dbReference>
<proteinExistence type="inferred from homology"/>